<feature type="region of interest" description="Disordered" evidence="1">
    <location>
        <begin position="355"/>
        <end position="394"/>
    </location>
</feature>
<feature type="compositionally biased region" description="Low complexity" evidence="1">
    <location>
        <begin position="360"/>
        <end position="372"/>
    </location>
</feature>
<comment type="caution">
    <text evidence="2">The sequence shown here is derived from an EMBL/GenBank/DDBJ whole genome shotgun (WGS) entry which is preliminary data.</text>
</comment>
<dbReference type="AlphaFoldDB" id="A0AAJ0BCM1"/>
<dbReference type="InterPro" id="IPR039634">
    <property type="entry name" value="Bul1-like"/>
</dbReference>
<dbReference type="InterPro" id="IPR014752">
    <property type="entry name" value="Arrestin-like_C"/>
</dbReference>
<dbReference type="Gene3D" id="2.60.40.640">
    <property type="match status" value="1"/>
</dbReference>
<keyword evidence="3" id="KW-1185">Reference proteome</keyword>
<dbReference type="Proteomes" id="UP001239445">
    <property type="component" value="Unassembled WGS sequence"/>
</dbReference>
<gene>
    <name evidence="2" type="ORF">QBC47DRAFT_381364</name>
</gene>
<protein>
    <submittedName>
        <fullName evidence="2">Arrestin</fullName>
    </submittedName>
</protein>
<sequence length="503" mass="55172">MSIALLRNMTEASSAMASTLSDRGTEFPSSAGMMPFPKSNIDINLSNHYSSKIYTSSSPVTGTVSITTKRDVRFDSIQILLMGHTKTKVEGVSSPHEVTHTFLKMIMPVPESTYPVPRVLENGRTYTVPFNFVIPNQLTINACNHKMESDRLQDQHVLLPPSMCRWEKDDMAPEMARVEYVIKARVLRQDDLGGKSVRIMEATQPIHVLPASAEEPPLNITDQDRLYKMRKTKSIRRNLLSSKLGTLTAEASQPTPAVIRADSLRLASKPTTQINLRFEPASPDVLPPRITGVTGKVTAHTFYSSGTIDRFPNLGSWNQQFVTERRGAYATSVSLPPISTPEVNWAQKISGLVRRDSGYSSDTNTASDSASTDGRRKSSSKERRRTSASSGSTSPIYHTALLQVPVSLPVDKKTFIPTFHSCIASRVYTLQLAVQVAVGSSSSTTTVALTVPLQVAIESDVPQQTQNALPSFEEAEAEAHLRPRVLAVPAVEFRETSVLPGYA</sequence>
<reference evidence="2" key="1">
    <citation type="submission" date="2023-06" db="EMBL/GenBank/DDBJ databases">
        <title>Genome-scale phylogeny and comparative genomics of the fungal order Sordariales.</title>
        <authorList>
            <consortium name="Lawrence Berkeley National Laboratory"/>
            <person name="Hensen N."/>
            <person name="Bonometti L."/>
            <person name="Westerberg I."/>
            <person name="Brannstrom I.O."/>
            <person name="Guillou S."/>
            <person name="Cros-Aarteil S."/>
            <person name="Calhoun S."/>
            <person name="Haridas S."/>
            <person name="Kuo A."/>
            <person name="Mondo S."/>
            <person name="Pangilinan J."/>
            <person name="Riley R."/>
            <person name="Labutti K."/>
            <person name="Andreopoulos B."/>
            <person name="Lipzen A."/>
            <person name="Chen C."/>
            <person name="Yanf M."/>
            <person name="Daum C."/>
            <person name="Ng V."/>
            <person name="Clum A."/>
            <person name="Steindorff A."/>
            <person name="Ohm R."/>
            <person name="Martin F."/>
            <person name="Silar P."/>
            <person name="Natvig D."/>
            <person name="Lalanne C."/>
            <person name="Gautier V."/>
            <person name="Ament-Velasquez S.L."/>
            <person name="Kruys A."/>
            <person name="Hutchinson M.I."/>
            <person name="Powell A.J."/>
            <person name="Barry K."/>
            <person name="Miller A.N."/>
            <person name="Grigoriev I.V."/>
            <person name="Debuchy R."/>
            <person name="Gladieux P."/>
            <person name="Thoren M.H."/>
            <person name="Johannesson H."/>
        </authorList>
    </citation>
    <scope>NUCLEOTIDE SEQUENCE</scope>
    <source>
        <strain evidence="2">PSN4</strain>
    </source>
</reference>
<proteinExistence type="predicted"/>
<dbReference type="PANTHER" id="PTHR31904:SF1">
    <property type="entry name" value="BYPASS OF STOP CODON PROTEIN 5-RELATED"/>
    <property type="match status" value="1"/>
</dbReference>
<dbReference type="EMBL" id="MU839833">
    <property type="protein sequence ID" value="KAK1755814.1"/>
    <property type="molecule type" value="Genomic_DNA"/>
</dbReference>
<evidence type="ECO:0000313" key="3">
    <source>
        <dbReference type="Proteomes" id="UP001239445"/>
    </source>
</evidence>
<dbReference type="PANTHER" id="PTHR31904">
    <property type="entry name" value="BYPASS OF STOP CODON PROTEIN 5-RELATED"/>
    <property type="match status" value="1"/>
</dbReference>
<accession>A0AAJ0BCM1</accession>
<evidence type="ECO:0000256" key="1">
    <source>
        <dbReference type="SAM" id="MobiDB-lite"/>
    </source>
</evidence>
<evidence type="ECO:0000313" key="2">
    <source>
        <dbReference type="EMBL" id="KAK1755814.1"/>
    </source>
</evidence>
<organism evidence="2 3">
    <name type="scientific">Echria macrotheca</name>
    <dbReference type="NCBI Taxonomy" id="438768"/>
    <lineage>
        <taxon>Eukaryota</taxon>
        <taxon>Fungi</taxon>
        <taxon>Dikarya</taxon>
        <taxon>Ascomycota</taxon>
        <taxon>Pezizomycotina</taxon>
        <taxon>Sordariomycetes</taxon>
        <taxon>Sordariomycetidae</taxon>
        <taxon>Sordariales</taxon>
        <taxon>Schizotheciaceae</taxon>
        <taxon>Echria</taxon>
    </lineage>
</organism>
<name>A0AAJ0BCM1_9PEZI</name>